<dbReference type="AlphaFoldDB" id="A0A5R8WL65"/>
<protein>
    <submittedName>
        <fullName evidence="1">Uncharacterized protein</fullName>
    </submittedName>
</protein>
<sequence length="100" mass="11390">MEFRLAEHQEPGADVYLTIENPTPEQIRKGFRVDEIWYGDHFILSDESGNLLIAVNVTGPYLSPNEPGEFLLYDRSDCYVTVTRAQVILAFIQELSKGQL</sequence>
<reference evidence="1 2" key="1">
    <citation type="submission" date="2019-05" db="EMBL/GenBank/DDBJ databases">
        <title>Hymenobacter edaphi sp. nov., isolated from abandoned arsenic-contaminated farmland soil.</title>
        <authorList>
            <person name="Nie L."/>
        </authorList>
    </citation>
    <scope>NUCLEOTIDE SEQUENCE [LARGE SCALE GENOMIC DNA]</scope>
    <source>
        <strain evidence="1 2">1-3-3-8</strain>
    </source>
</reference>
<evidence type="ECO:0000313" key="2">
    <source>
        <dbReference type="Proteomes" id="UP000305517"/>
    </source>
</evidence>
<gene>
    <name evidence="1" type="ORF">FDY95_20290</name>
</gene>
<accession>A0A5R8WL65</accession>
<comment type="caution">
    <text evidence="1">The sequence shown here is derived from an EMBL/GenBank/DDBJ whole genome shotgun (WGS) entry which is preliminary data.</text>
</comment>
<organism evidence="1 2">
    <name type="scientific">Hymenobacter jeollabukensis</name>
    <dbReference type="NCBI Taxonomy" id="2025313"/>
    <lineage>
        <taxon>Bacteria</taxon>
        <taxon>Pseudomonadati</taxon>
        <taxon>Bacteroidota</taxon>
        <taxon>Cytophagia</taxon>
        <taxon>Cytophagales</taxon>
        <taxon>Hymenobacteraceae</taxon>
        <taxon>Hymenobacter</taxon>
    </lineage>
</organism>
<proteinExistence type="predicted"/>
<keyword evidence="2" id="KW-1185">Reference proteome</keyword>
<dbReference type="EMBL" id="VAJM01000013">
    <property type="protein sequence ID" value="TLM89415.1"/>
    <property type="molecule type" value="Genomic_DNA"/>
</dbReference>
<evidence type="ECO:0000313" key="1">
    <source>
        <dbReference type="EMBL" id="TLM89415.1"/>
    </source>
</evidence>
<dbReference type="RefSeq" id="WP_138080387.1">
    <property type="nucleotide sequence ID" value="NZ_VAJM01000013.1"/>
</dbReference>
<dbReference type="Proteomes" id="UP000305517">
    <property type="component" value="Unassembled WGS sequence"/>
</dbReference>
<name>A0A5R8WL65_9BACT</name>